<keyword evidence="2" id="KW-1185">Reference proteome</keyword>
<proteinExistence type="predicted"/>
<evidence type="ECO:0000313" key="1">
    <source>
        <dbReference type="EMBL" id="RXH88532.1"/>
    </source>
</evidence>
<name>A0A498J3Q1_MALDO</name>
<protein>
    <submittedName>
        <fullName evidence="1">Uncharacterized protein</fullName>
    </submittedName>
</protein>
<dbReference type="Proteomes" id="UP000290289">
    <property type="component" value="Chromosome 9"/>
</dbReference>
<reference evidence="1 2" key="1">
    <citation type="submission" date="2018-10" db="EMBL/GenBank/DDBJ databases">
        <title>A high-quality apple genome assembly.</title>
        <authorList>
            <person name="Hu J."/>
        </authorList>
    </citation>
    <scope>NUCLEOTIDE SEQUENCE [LARGE SCALE GENOMIC DNA]</scope>
    <source>
        <strain evidence="2">cv. HFTH1</strain>
        <tissue evidence="1">Young leaf</tissue>
    </source>
</reference>
<sequence length="111" mass="13503">MNLDYFHLVEDMDKFNSYSWSPLNNFKTAFLLLLIGEEEEEWMGYEKEEAEGMGSKRRQISGWGCKMFSYVFEPLRYCKMTDMATILRLLQWSRMKKQLIHEQLQRRRTNE</sequence>
<organism evidence="1 2">
    <name type="scientific">Malus domestica</name>
    <name type="common">Apple</name>
    <name type="synonym">Pyrus malus</name>
    <dbReference type="NCBI Taxonomy" id="3750"/>
    <lineage>
        <taxon>Eukaryota</taxon>
        <taxon>Viridiplantae</taxon>
        <taxon>Streptophyta</taxon>
        <taxon>Embryophyta</taxon>
        <taxon>Tracheophyta</taxon>
        <taxon>Spermatophyta</taxon>
        <taxon>Magnoliopsida</taxon>
        <taxon>eudicotyledons</taxon>
        <taxon>Gunneridae</taxon>
        <taxon>Pentapetalae</taxon>
        <taxon>rosids</taxon>
        <taxon>fabids</taxon>
        <taxon>Rosales</taxon>
        <taxon>Rosaceae</taxon>
        <taxon>Amygdaloideae</taxon>
        <taxon>Maleae</taxon>
        <taxon>Malus</taxon>
    </lineage>
</organism>
<accession>A0A498J3Q1</accession>
<gene>
    <name evidence="1" type="ORF">DVH24_000131</name>
</gene>
<dbReference type="AlphaFoldDB" id="A0A498J3Q1"/>
<evidence type="ECO:0000313" key="2">
    <source>
        <dbReference type="Proteomes" id="UP000290289"/>
    </source>
</evidence>
<dbReference type="EMBL" id="RDQH01000335">
    <property type="protein sequence ID" value="RXH88532.1"/>
    <property type="molecule type" value="Genomic_DNA"/>
</dbReference>
<comment type="caution">
    <text evidence="1">The sequence shown here is derived from an EMBL/GenBank/DDBJ whole genome shotgun (WGS) entry which is preliminary data.</text>
</comment>